<dbReference type="OrthoDB" id="514777at2759"/>
<protein>
    <submittedName>
        <fullName evidence="4">IF4G</fullName>
    </submittedName>
</protein>
<dbReference type="Proteomes" id="UP000192639">
    <property type="component" value="Unassembled WGS sequence"/>
</dbReference>
<keyword evidence="1" id="KW-0175">Coiled coil</keyword>
<evidence type="ECO:0000313" key="5">
    <source>
        <dbReference type="Proteomes" id="UP000192639"/>
    </source>
</evidence>
<evidence type="ECO:0000313" key="4">
    <source>
        <dbReference type="EMBL" id="ORD94668.1"/>
    </source>
</evidence>
<evidence type="ECO:0000256" key="1">
    <source>
        <dbReference type="SAM" id="Coils"/>
    </source>
</evidence>
<dbReference type="VEuPathDB" id="MicrosporidiaDB:ECANGB1_244"/>
<comment type="caution">
    <text evidence="4">The sequence shown here is derived from an EMBL/GenBank/DDBJ whole genome shotgun (WGS) entry which is preliminary data.</text>
</comment>
<keyword evidence="5" id="KW-1185">Reference proteome</keyword>
<dbReference type="Gene3D" id="1.25.40.180">
    <property type="match status" value="1"/>
</dbReference>
<accession>A0A1Y1S894</accession>
<evidence type="ECO:0000256" key="2">
    <source>
        <dbReference type="SAM" id="MobiDB-lite"/>
    </source>
</evidence>
<dbReference type="Pfam" id="PF02854">
    <property type="entry name" value="MIF4G"/>
    <property type="match status" value="1"/>
</dbReference>
<dbReference type="EMBL" id="LWDP01000012">
    <property type="protein sequence ID" value="ORD94668.1"/>
    <property type="molecule type" value="Genomic_DNA"/>
</dbReference>
<dbReference type="InterPro" id="IPR003890">
    <property type="entry name" value="MIF4G-like_typ-3"/>
</dbReference>
<organism evidence="4 5">
    <name type="scientific">Enterospora canceri</name>
    <dbReference type="NCBI Taxonomy" id="1081671"/>
    <lineage>
        <taxon>Eukaryota</taxon>
        <taxon>Fungi</taxon>
        <taxon>Fungi incertae sedis</taxon>
        <taxon>Microsporidia</taxon>
        <taxon>Enterocytozoonidae</taxon>
        <taxon>Enterospora</taxon>
    </lineage>
</organism>
<feature type="compositionally biased region" description="Basic and acidic residues" evidence="2">
    <location>
        <begin position="47"/>
        <end position="59"/>
    </location>
</feature>
<name>A0A1Y1S894_9MICR</name>
<dbReference type="SUPFAM" id="SSF48371">
    <property type="entry name" value="ARM repeat"/>
    <property type="match status" value="1"/>
</dbReference>
<feature type="region of interest" description="Disordered" evidence="2">
    <location>
        <begin position="1"/>
        <end position="61"/>
    </location>
</feature>
<dbReference type="InterPro" id="IPR016024">
    <property type="entry name" value="ARM-type_fold"/>
</dbReference>
<dbReference type="AlphaFoldDB" id="A0A1Y1S894"/>
<reference evidence="4 5" key="1">
    <citation type="journal article" date="2017" name="Environ. Microbiol.">
        <title>Decay of the glycolytic pathway and adaptation to intranuclear parasitism within Enterocytozoonidae microsporidia.</title>
        <authorList>
            <person name="Wiredu Boakye D."/>
            <person name="Jaroenlak P."/>
            <person name="Prachumwat A."/>
            <person name="Williams T.A."/>
            <person name="Bateman K.S."/>
            <person name="Itsathitphaisarn O."/>
            <person name="Sritunyalucksana K."/>
            <person name="Paszkiewicz K.H."/>
            <person name="Moore K.A."/>
            <person name="Stentiford G.D."/>
            <person name="Williams B.A."/>
        </authorList>
    </citation>
    <scope>NUCLEOTIDE SEQUENCE [LARGE SCALE GENOMIC DNA]</scope>
    <source>
        <strain evidence="4 5">GB1</strain>
    </source>
</reference>
<feature type="compositionally biased region" description="Polar residues" evidence="2">
    <location>
        <begin position="1"/>
        <end position="14"/>
    </location>
</feature>
<dbReference type="GO" id="GO:0003723">
    <property type="term" value="F:RNA binding"/>
    <property type="evidence" value="ECO:0007669"/>
    <property type="project" value="InterPro"/>
</dbReference>
<feature type="domain" description="MIF4G" evidence="3">
    <location>
        <begin position="164"/>
        <end position="359"/>
    </location>
</feature>
<proteinExistence type="predicted"/>
<sequence length="575" mass="65462">MAISSSTNSGAIHSQETKTKPKRRFVLKAVEDAAPETAVADGGPGSRETEAESRNEAKTKAVAPKHVRSSTTVETRRTVTKKENVVLRAVSELEQIVLLNTLENELNTFTFETVRDEIEAVVELNQTEEIGLNLIGRMRQSTMGEKLKTMKEKKHSQLELAKLQFNKVTLDKVPLFARELLALKLEKIEEVKELVGFVFGKVIVEKNFLETYTRLILILKKDFRCSEEKSLQREQTCFFGTLLKLMMRKIEEEHSFNRDVVVAQAGKTAAEAEAEIENAELNRKMKRNQALGSVAFCTTLYTNNVTGSSNIKKVAEVLMRMKSSETVEMLCEMLVHGGVQLSKAQPKLFGSICDFVKRNDTFGPRLEIIVEKTLERMNQHIAASKKAASSGNVYAGMFDSVEEKLENKQISESQRINNFFDERLLPVLVVCHDEYDLEEASDIVVAEIANYKKDAFTTDYFVTAISSTKYFRKMVDLYQHYLVGVLEECLYDNLEQIKENLPTYYVDYACSKTLYPELLCYLAGINQVTRKEFMKLQVPGYETRIRELVVDWKKSGDERLGVVFDESEIDRILKE</sequence>
<gene>
    <name evidence="4" type="primary">IF4G</name>
    <name evidence="4" type="ORF">ECANGB1_244</name>
</gene>
<evidence type="ECO:0000259" key="3">
    <source>
        <dbReference type="Pfam" id="PF02854"/>
    </source>
</evidence>
<feature type="coiled-coil region" evidence="1">
    <location>
        <begin position="262"/>
        <end position="291"/>
    </location>
</feature>